<evidence type="ECO:0000313" key="14">
    <source>
        <dbReference type="EMBL" id="NVN39419.1"/>
    </source>
</evidence>
<evidence type="ECO:0000256" key="5">
    <source>
        <dbReference type="ARBA" id="ARBA00023077"/>
    </source>
</evidence>
<evidence type="ECO:0000256" key="7">
    <source>
        <dbReference type="ARBA" id="ARBA00023237"/>
    </source>
</evidence>
<dbReference type="PROSITE" id="PS52016">
    <property type="entry name" value="TONB_DEPENDENT_REC_3"/>
    <property type="match status" value="1"/>
</dbReference>
<dbReference type="EMBL" id="JABXXR010000008">
    <property type="protein sequence ID" value="NVN39419.1"/>
    <property type="molecule type" value="Genomic_DNA"/>
</dbReference>
<keyword evidence="6 8" id="KW-0472">Membrane</keyword>
<evidence type="ECO:0000256" key="2">
    <source>
        <dbReference type="ARBA" id="ARBA00022448"/>
    </source>
</evidence>
<evidence type="ECO:0000313" key="15">
    <source>
        <dbReference type="Proteomes" id="UP000585665"/>
    </source>
</evidence>
<evidence type="ECO:0000256" key="6">
    <source>
        <dbReference type="ARBA" id="ARBA00023136"/>
    </source>
</evidence>
<dbReference type="PANTHER" id="PTHR47234:SF3">
    <property type="entry name" value="SECRETIN_TONB SHORT N-TERMINAL DOMAIN-CONTAINING PROTEIN"/>
    <property type="match status" value="1"/>
</dbReference>
<evidence type="ECO:0000256" key="9">
    <source>
        <dbReference type="RuleBase" id="RU003357"/>
    </source>
</evidence>
<dbReference type="Proteomes" id="UP000585665">
    <property type="component" value="Unassembled WGS sequence"/>
</dbReference>
<evidence type="ECO:0000256" key="4">
    <source>
        <dbReference type="ARBA" id="ARBA00022692"/>
    </source>
</evidence>
<dbReference type="InterPro" id="IPR012910">
    <property type="entry name" value="Plug_dom"/>
</dbReference>
<keyword evidence="3 8" id="KW-1134">Transmembrane beta strand</keyword>
<name>A0A850P9R0_9PROT</name>
<protein>
    <submittedName>
        <fullName evidence="14">TonB-dependent receptor</fullName>
    </submittedName>
</protein>
<dbReference type="InterPro" id="IPR039426">
    <property type="entry name" value="TonB-dep_rcpt-like"/>
</dbReference>
<reference evidence="14 15" key="1">
    <citation type="submission" date="2020-06" db="EMBL/GenBank/DDBJ databases">
        <title>Description of novel acetic acid bacteria.</title>
        <authorList>
            <person name="Sombolestani A."/>
        </authorList>
    </citation>
    <scope>NUCLEOTIDE SEQUENCE [LARGE SCALE GENOMIC DNA]</scope>
    <source>
        <strain evidence="14 15">LMG 27010</strain>
    </source>
</reference>
<keyword evidence="2 8" id="KW-0813">Transport</keyword>
<dbReference type="CDD" id="cd01347">
    <property type="entry name" value="ligand_gated_channel"/>
    <property type="match status" value="1"/>
</dbReference>
<organism evidence="14 15">
    <name type="scientific">Ameyamaea chiangmaiensis</name>
    <dbReference type="NCBI Taxonomy" id="442969"/>
    <lineage>
        <taxon>Bacteria</taxon>
        <taxon>Pseudomonadati</taxon>
        <taxon>Pseudomonadota</taxon>
        <taxon>Alphaproteobacteria</taxon>
        <taxon>Acetobacterales</taxon>
        <taxon>Acetobacteraceae</taxon>
        <taxon>Ameyamaea</taxon>
    </lineage>
</organism>
<keyword evidence="14" id="KW-0675">Receptor</keyword>
<keyword evidence="7 8" id="KW-0998">Cell outer membrane</keyword>
<dbReference type="InterPro" id="IPR037066">
    <property type="entry name" value="Plug_dom_sf"/>
</dbReference>
<dbReference type="Gene3D" id="2.40.170.20">
    <property type="entry name" value="TonB-dependent receptor, beta-barrel domain"/>
    <property type="match status" value="1"/>
</dbReference>
<evidence type="ECO:0000259" key="12">
    <source>
        <dbReference type="Pfam" id="PF00593"/>
    </source>
</evidence>
<dbReference type="Pfam" id="PF07715">
    <property type="entry name" value="Plug"/>
    <property type="match status" value="1"/>
</dbReference>
<comment type="similarity">
    <text evidence="8 9">Belongs to the TonB-dependent receptor family.</text>
</comment>
<keyword evidence="11" id="KW-0732">Signal</keyword>
<dbReference type="InterPro" id="IPR000531">
    <property type="entry name" value="Beta-barrel_TonB"/>
</dbReference>
<dbReference type="RefSeq" id="WP_176612434.1">
    <property type="nucleotide sequence ID" value="NZ_JABXXR010000008.1"/>
</dbReference>
<feature type="domain" description="TonB-dependent receptor plug" evidence="13">
    <location>
        <begin position="96"/>
        <end position="216"/>
    </location>
</feature>
<evidence type="ECO:0000256" key="3">
    <source>
        <dbReference type="ARBA" id="ARBA00022452"/>
    </source>
</evidence>
<dbReference type="InterPro" id="IPR036942">
    <property type="entry name" value="Beta-barrel_TonB_sf"/>
</dbReference>
<keyword evidence="5 9" id="KW-0798">TonB box</keyword>
<dbReference type="Pfam" id="PF00593">
    <property type="entry name" value="TonB_dep_Rec_b-barrel"/>
    <property type="match status" value="1"/>
</dbReference>
<comment type="subcellular location">
    <subcellularLocation>
        <location evidence="1 8">Cell outer membrane</location>
        <topology evidence="1 8">Multi-pass membrane protein</topology>
    </subcellularLocation>
</comment>
<feature type="compositionally biased region" description="Low complexity" evidence="10">
    <location>
        <begin position="46"/>
        <end position="55"/>
    </location>
</feature>
<feature type="region of interest" description="Disordered" evidence="10">
    <location>
        <begin position="33"/>
        <end position="55"/>
    </location>
</feature>
<feature type="signal peptide" evidence="11">
    <location>
        <begin position="1"/>
        <end position="19"/>
    </location>
</feature>
<feature type="domain" description="TonB-dependent receptor-like beta-barrel" evidence="12">
    <location>
        <begin position="336"/>
        <end position="815"/>
    </location>
</feature>
<evidence type="ECO:0000259" key="13">
    <source>
        <dbReference type="Pfam" id="PF07715"/>
    </source>
</evidence>
<keyword evidence="15" id="KW-1185">Reference proteome</keyword>
<gene>
    <name evidence="14" type="ORF">HUK82_02400</name>
</gene>
<evidence type="ECO:0000256" key="11">
    <source>
        <dbReference type="SAM" id="SignalP"/>
    </source>
</evidence>
<dbReference type="SUPFAM" id="SSF56935">
    <property type="entry name" value="Porins"/>
    <property type="match status" value="1"/>
</dbReference>
<dbReference type="Gene3D" id="2.170.130.10">
    <property type="entry name" value="TonB-dependent receptor, plug domain"/>
    <property type="match status" value="1"/>
</dbReference>
<accession>A0A850P9R0</accession>
<dbReference type="PANTHER" id="PTHR47234">
    <property type="match status" value="1"/>
</dbReference>
<feature type="region of interest" description="Disordered" evidence="10">
    <location>
        <begin position="277"/>
        <end position="300"/>
    </location>
</feature>
<dbReference type="GO" id="GO:0009279">
    <property type="term" value="C:cell outer membrane"/>
    <property type="evidence" value="ECO:0007669"/>
    <property type="project" value="UniProtKB-SubCell"/>
</dbReference>
<dbReference type="AlphaFoldDB" id="A0A850P9R0"/>
<sequence length="857" mass="92358">MSLNRLLLAATILSVPASAVTLKAQAATVTSATKATTHGRTRHTATRPAPSTMSAPVAATAAPAPVVAPIARPSRAPADSGEAVIVTGTHAYNRHARDSTAPVTVLSAATLTRTGAVNLADSIVRMDPSITTQTQGSDVGALTSSIRMRGLNPNEVLVLVDGKRRHTTANIIADSGPQQGSTPVDLNMIPASAIDHIEILRDGAAAMYGSDAIAGVVNIILKKTPHGLNMVAQTGANAYNGDGWQYQVGIDGGFGFGDDGYVHISGQVTHTDHMVSRTTDTRSAGGTLFPADSNKIESTPEETRENLAIEFGKTLFEGVQGYGNITYAHRHSEAYENFRPNVTSPGTLLKALYPWGFSPLETLEENDFAATLGLKGDHFLGFDWDLSTTFGQDGDSIGNKHTANSTLYTRTGFTPTTVNAEYYSLSQWTNNLDLRRRFNIAHTVPMTLAFGAEHRLEMYKIDPGAPASYLYGGTAGYAGLMPQNSGNWSRDVWAGYVDGDFHPLKHWDLDFAGRFEHYTDFGNTENGKVSTRYDFTKRIAIRGTISNGFRAPTLPEEHFSALNVSPTAASGLLSTTSAAGRAVGAQNLKPERSTSAEGGILVEPIDGWHISADVYQINIRDRVAGSLSVNGPTAVNAIEATGATLPVGITDLTKVTANYFANVGSTRTQGIDIMSDYMFHLHQYGTLDLTLALNLNRTRVSHINTDSNGNPYLNAQSAAYLSSTSPRSKIILQAFYTNGPWDVTVRQTRYGETVSMLTYQTNPPWGSVCAADGKALSGSVKCFQQFKNTPAWLTDLEVGYRLDHHWHFAVGANNIFNIRPRRVQLYNNYLGARPFDSNSSSIPFTGGYYYGRINASF</sequence>
<proteinExistence type="inferred from homology"/>
<evidence type="ECO:0000256" key="10">
    <source>
        <dbReference type="SAM" id="MobiDB-lite"/>
    </source>
</evidence>
<evidence type="ECO:0000256" key="8">
    <source>
        <dbReference type="PROSITE-ProRule" id="PRU01360"/>
    </source>
</evidence>
<comment type="caution">
    <text evidence="14">The sequence shown here is derived from an EMBL/GenBank/DDBJ whole genome shotgun (WGS) entry which is preliminary data.</text>
</comment>
<evidence type="ECO:0000256" key="1">
    <source>
        <dbReference type="ARBA" id="ARBA00004571"/>
    </source>
</evidence>
<keyword evidence="4 8" id="KW-0812">Transmembrane</keyword>
<feature type="chain" id="PRO_5032404158" evidence="11">
    <location>
        <begin position="20"/>
        <end position="857"/>
    </location>
</feature>